<reference evidence="2" key="1">
    <citation type="submission" date="2014-12" db="EMBL/GenBank/DDBJ databases">
        <authorList>
            <person name="Jaenicke S."/>
        </authorList>
    </citation>
    <scope>NUCLEOTIDE SEQUENCE [LARGE SCALE GENOMIC DNA]</scope>
    <source>
        <strain evidence="2">CBS1600</strain>
    </source>
</reference>
<evidence type="ECO:0000313" key="4">
    <source>
        <dbReference type="Proteomes" id="UP000038830"/>
    </source>
</evidence>
<dbReference type="PANTHER" id="PTHR37283:SF1">
    <property type="entry name" value="PH DOMAIN-CONTAINING PROTEIN YHR131C"/>
    <property type="match status" value="1"/>
</dbReference>
<keyword evidence="5" id="KW-1185">Reference proteome</keyword>
<evidence type="ECO:0008006" key="6">
    <source>
        <dbReference type="Google" id="ProtNLM"/>
    </source>
</evidence>
<dbReference type="OMA" id="MTENHKW"/>
<reference evidence="4" key="2">
    <citation type="journal article" date="2015" name="J. Biotechnol.">
        <title>The structure of the Cyberlindnera jadinii genome and its relation to Candida utilis analyzed by the occurrence of single nucleotide polymorphisms.</title>
        <authorList>
            <person name="Rupp O."/>
            <person name="Brinkrolf K."/>
            <person name="Buerth C."/>
            <person name="Kunigo M."/>
            <person name="Schneider J."/>
            <person name="Jaenicke S."/>
            <person name="Goesmann A."/>
            <person name="Puehler A."/>
            <person name="Jaeger K.-E."/>
            <person name="Ernst J.F."/>
        </authorList>
    </citation>
    <scope>NUCLEOTIDE SEQUENCE [LARGE SCALE GENOMIC DNA]</scope>
    <source>
        <strain evidence="4">ATCC 18201 / CBS 1600 / BCRC 20928 / JCM 3617 / NBRC 0987 / NRRL Y-1542</strain>
    </source>
</reference>
<dbReference type="STRING" id="983966.A0A0H5C1U3"/>
<feature type="region of interest" description="Disordered" evidence="1">
    <location>
        <begin position="273"/>
        <end position="338"/>
    </location>
</feature>
<dbReference type="EMBL" id="CDQK01000002">
    <property type="protein sequence ID" value="CEP21850.1"/>
    <property type="molecule type" value="Genomic_DNA"/>
</dbReference>
<dbReference type="OrthoDB" id="5865767at2759"/>
<feature type="compositionally biased region" description="Acidic residues" evidence="1">
    <location>
        <begin position="293"/>
        <end position="321"/>
    </location>
</feature>
<evidence type="ECO:0000313" key="3">
    <source>
        <dbReference type="EMBL" id="ODV72099.1"/>
    </source>
</evidence>
<dbReference type="Proteomes" id="UP000038830">
    <property type="component" value="Unassembled WGS sequence"/>
</dbReference>
<dbReference type="SUPFAM" id="SSF50729">
    <property type="entry name" value="PH domain-like"/>
    <property type="match status" value="1"/>
</dbReference>
<dbReference type="PANTHER" id="PTHR37283">
    <property type="entry name" value="PH DOMAIN-CONTAINING PROTEIN YHR131C"/>
    <property type="match status" value="1"/>
</dbReference>
<dbReference type="Gene3D" id="2.30.29.30">
    <property type="entry name" value="Pleckstrin-homology domain (PH domain)/Phosphotyrosine-binding domain (PTB)"/>
    <property type="match status" value="1"/>
</dbReference>
<evidence type="ECO:0000313" key="5">
    <source>
        <dbReference type="Proteomes" id="UP000094389"/>
    </source>
</evidence>
<gene>
    <name evidence="2" type="ORF">BN1211_2059</name>
    <name evidence="3" type="ORF">CYBJADRAFT_163683</name>
</gene>
<evidence type="ECO:0000256" key="1">
    <source>
        <dbReference type="SAM" id="MobiDB-lite"/>
    </source>
</evidence>
<dbReference type="EMBL" id="KV453936">
    <property type="protein sequence ID" value="ODV72099.1"/>
    <property type="molecule type" value="Genomic_DNA"/>
</dbReference>
<dbReference type="AlphaFoldDB" id="A0A0H5C1U3"/>
<protein>
    <recommendedName>
        <fullName evidence="6">PH domain-containing protein</fullName>
    </recommendedName>
</protein>
<organism evidence="2 4">
    <name type="scientific">Cyberlindnera jadinii (strain ATCC 18201 / CBS 1600 / BCRC 20928 / JCM 3617 / NBRC 0987 / NRRL Y-1542)</name>
    <name type="common">Torula yeast</name>
    <name type="synonym">Candida utilis</name>
    <dbReference type="NCBI Taxonomy" id="983966"/>
    <lineage>
        <taxon>Eukaryota</taxon>
        <taxon>Fungi</taxon>
        <taxon>Dikarya</taxon>
        <taxon>Ascomycota</taxon>
        <taxon>Saccharomycotina</taxon>
        <taxon>Saccharomycetes</taxon>
        <taxon>Phaffomycetales</taxon>
        <taxon>Phaffomycetaceae</taxon>
        <taxon>Cyberlindnera</taxon>
    </lineage>
</organism>
<name>A0A0H5C1U3_CYBJN</name>
<dbReference type="InterPro" id="IPR011993">
    <property type="entry name" value="PH-like_dom_sf"/>
</dbReference>
<feature type="compositionally biased region" description="Basic and acidic residues" evidence="1">
    <location>
        <begin position="322"/>
        <end position="332"/>
    </location>
</feature>
<dbReference type="RefSeq" id="XP_020069138.1">
    <property type="nucleotide sequence ID" value="XM_020213789.1"/>
</dbReference>
<feature type="region of interest" description="Disordered" evidence="1">
    <location>
        <begin position="351"/>
        <end position="379"/>
    </location>
</feature>
<proteinExistence type="predicted"/>
<sequence>MKDVLEYLQPRPERPPLYREANASQRITFPVYEQEETHVLPEYKPAITASTLVLRKLEFLSPYDPSPSRSWRNLVMELNSTQLNFYSMEEVPMLSRVKKSKTKKHYEFTPVEHELLTEAISRSPSKYLSERTLVRSYSLQHAKFGIPIDYKKRTSCLRLRCESEQFMVQFISIDELIQWANKLSIGINVSLDLDCREMPTDRVVPRRRRSRRHNNRHRAFSDSELIRRELAEPRTARRASFAGGESTIKGKISRMFGKKKKAQDLRGANIDEIRGFLNSQETNTDEPTHSTMEEEDEEEDEEEMVAGLQEVEEEDEEDDDAHGDIDTIREMRDSEDDTDSLQEMFGAFTINSTPHTATDSASASSSSSSHSMDEKWRPEPKTYTRRKFLKDSIRCIKLLQTKDSWVGKPCVVPSKPRRLLSKSSSPCLGNRLMVEYIVGAHGFCQTA</sequence>
<feature type="compositionally biased region" description="Low complexity" evidence="1">
    <location>
        <begin position="352"/>
        <end position="370"/>
    </location>
</feature>
<dbReference type="GeneID" id="30988185"/>
<dbReference type="Proteomes" id="UP000094389">
    <property type="component" value="Unassembled WGS sequence"/>
</dbReference>
<accession>A0A0H5C1U3</accession>
<evidence type="ECO:0000313" key="2">
    <source>
        <dbReference type="EMBL" id="CEP21850.1"/>
    </source>
</evidence>
<reference evidence="3 5" key="3">
    <citation type="journal article" date="2016" name="Proc. Natl. Acad. Sci. U.S.A.">
        <title>Comparative genomics of biotechnologically important yeasts.</title>
        <authorList>
            <person name="Riley R."/>
            <person name="Haridas S."/>
            <person name="Wolfe K.H."/>
            <person name="Lopes M.R."/>
            <person name="Hittinger C.T."/>
            <person name="Goeker M."/>
            <person name="Salamov A.A."/>
            <person name="Wisecaver J.H."/>
            <person name="Long T.M."/>
            <person name="Calvey C.H."/>
            <person name="Aerts A.L."/>
            <person name="Barry K.W."/>
            <person name="Choi C."/>
            <person name="Clum A."/>
            <person name="Coughlan A.Y."/>
            <person name="Deshpande S."/>
            <person name="Douglass A.P."/>
            <person name="Hanson S.J."/>
            <person name="Klenk H.-P."/>
            <person name="LaButti K.M."/>
            <person name="Lapidus A."/>
            <person name="Lindquist E.A."/>
            <person name="Lipzen A.M."/>
            <person name="Meier-Kolthoff J.P."/>
            <person name="Ohm R.A."/>
            <person name="Otillar R.P."/>
            <person name="Pangilinan J.L."/>
            <person name="Peng Y."/>
            <person name="Rokas A."/>
            <person name="Rosa C.A."/>
            <person name="Scheuner C."/>
            <person name="Sibirny A.A."/>
            <person name="Slot J.C."/>
            <person name="Stielow J.B."/>
            <person name="Sun H."/>
            <person name="Kurtzman C.P."/>
            <person name="Blackwell M."/>
            <person name="Grigoriev I.V."/>
            <person name="Jeffries T.W."/>
        </authorList>
    </citation>
    <scope>NUCLEOTIDE SEQUENCE [LARGE SCALE GENOMIC DNA]</scope>
    <source>
        <strain evidence="5">ATCC 18201 / CBS 1600 / BCRC 20928 / JCM 3617 / NBRC 0987 / NRRL Y-1542</strain>
        <strain evidence="3">NRRL Y-1542</strain>
    </source>
</reference>
<accession>A0A1E4RXU6</accession>